<dbReference type="AlphaFoldDB" id="A0A5C4MK66"/>
<feature type="region of interest" description="Disordered" evidence="1">
    <location>
        <begin position="1"/>
        <end position="38"/>
    </location>
</feature>
<feature type="transmembrane region" description="Helical" evidence="2">
    <location>
        <begin position="45"/>
        <end position="63"/>
    </location>
</feature>
<accession>A0A5C4MK66</accession>
<evidence type="ECO:0000313" key="5">
    <source>
        <dbReference type="EMBL" id="TNC51021.1"/>
    </source>
</evidence>
<sequence length="200" mass="21269">MSNAPPPQGPPGPPGSPRDPKAEAAAAKAYAKAQRPWYKKKRWQVAILFAAIVVLVLLFGVGGDEEQKNDEAENAKDPEMSQSIEPTSPATDASDEDSWTTSQKQAVQAAEDYLELTAMSKAGLIRQLSSDAGNGFSTADAKFAANHVDADWNAEAVEAAEGYMEMGGFSRKSLIQQLTSSSGDQFTQAQAEYAADKVGL</sequence>
<dbReference type="Proteomes" id="UP000306740">
    <property type="component" value="Unassembled WGS sequence"/>
</dbReference>
<dbReference type="InterPro" id="IPR036388">
    <property type="entry name" value="WH-like_DNA-bd_sf"/>
</dbReference>
<feature type="region of interest" description="Disordered" evidence="1">
    <location>
        <begin position="64"/>
        <end position="106"/>
    </location>
</feature>
<dbReference type="RefSeq" id="WP_139105142.1">
    <property type="nucleotide sequence ID" value="NZ_VDFR01000010.1"/>
</dbReference>
<evidence type="ECO:0000313" key="6">
    <source>
        <dbReference type="Proteomes" id="UP000306740"/>
    </source>
</evidence>
<protein>
    <recommendedName>
        <fullName evidence="3">Putative host cell surface-exposed lipoprotein Ltp-like HTH region domain-containing protein</fullName>
    </recommendedName>
</protein>
<dbReference type="Gene3D" id="1.10.10.10">
    <property type="entry name" value="Winged helix-like DNA-binding domain superfamily/Winged helix DNA-binding domain"/>
    <property type="match status" value="2"/>
</dbReference>
<evidence type="ECO:0000256" key="2">
    <source>
        <dbReference type="SAM" id="Phobius"/>
    </source>
</evidence>
<feature type="compositionally biased region" description="Pro residues" evidence="1">
    <location>
        <begin position="1"/>
        <end position="17"/>
    </location>
</feature>
<proteinExistence type="predicted"/>
<organism evidence="4 6">
    <name type="scientific">Mumia zhuanghuii</name>
    <dbReference type="NCBI Taxonomy" id="2585211"/>
    <lineage>
        <taxon>Bacteria</taxon>
        <taxon>Bacillati</taxon>
        <taxon>Actinomycetota</taxon>
        <taxon>Actinomycetes</taxon>
        <taxon>Propionibacteriales</taxon>
        <taxon>Nocardioidaceae</taxon>
        <taxon>Mumia</taxon>
    </lineage>
</organism>
<evidence type="ECO:0000313" key="4">
    <source>
        <dbReference type="EMBL" id="TNC44663.1"/>
    </source>
</evidence>
<gene>
    <name evidence="5" type="ORF">FHE65_02295</name>
    <name evidence="4" type="ORF">FHE65_16560</name>
</gene>
<feature type="compositionally biased region" description="Polar residues" evidence="1">
    <location>
        <begin position="80"/>
        <end position="91"/>
    </location>
</feature>
<comment type="caution">
    <text evidence="4">The sequence shown here is derived from an EMBL/GenBank/DDBJ whole genome shotgun (WGS) entry which is preliminary data.</text>
</comment>
<evidence type="ECO:0000256" key="1">
    <source>
        <dbReference type="SAM" id="MobiDB-lite"/>
    </source>
</evidence>
<name>A0A5C4MK66_9ACTN</name>
<dbReference type="OrthoDB" id="2004788at2"/>
<reference evidence="4 6" key="1">
    <citation type="submission" date="2019-05" db="EMBL/GenBank/DDBJ databases">
        <title>Mumia sp. nov., isolated from the intestinal contents of plateau pika (Ochotona curzoniae) in the Qinghai-Tibet plateau of China.</title>
        <authorList>
            <person name="Tian Z."/>
        </authorList>
    </citation>
    <scope>NUCLEOTIDE SEQUENCE [LARGE SCALE GENOMIC DNA]</scope>
    <source>
        <strain evidence="6">527</strain>
        <strain evidence="4">Z527</strain>
    </source>
</reference>
<dbReference type="EMBL" id="VDFR01000072">
    <property type="protein sequence ID" value="TNC44663.1"/>
    <property type="molecule type" value="Genomic_DNA"/>
</dbReference>
<feature type="domain" description="Putative host cell surface-exposed lipoprotein Ltp-like HTH region" evidence="3">
    <location>
        <begin position="151"/>
        <end position="197"/>
    </location>
</feature>
<evidence type="ECO:0000259" key="3">
    <source>
        <dbReference type="Pfam" id="PF07553"/>
    </source>
</evidence>
<keyword evidence="2" id="KW-1133">Transmembrane helix</keyword>
<keyword evidence="2" id="KW-0812">Transmembrane</keyword>
<dbReference type="EMBL" id="VDFR01000010">
    <property type="protein sequence ID" value="TNC51021.1"/>
    <property type="molecule type" value="Genomic_DNA"/>
</dbReference>
<feature type="compositionally biased region" description="Basic and acidic residues" evidence="1">
    <location>
        <begin position="65"/>
        <end position="79"/>
    </location>
</feature>
<feature type="domain" description="Putative host cell surface-exposed lipoprotein Ltp-like HTH region" evidence="3">
    <location>
        <begin position="103"/>
        <end position="148"/>
    </location>
</feature>
<keyword evidence="2" id="KW-0472">Membrane</keyword>
<dbReference type="InterPro" id="IPR011434">
    <property type="entry name" value="Ltp-like_HTH"/>
</dbReference>
<feature type="compositionally biased region" description="Low complexity" evidence="1">
    <location>
        <begin position="23"/>
        <end position="33"/>
    </location>
</feature>
<dbReference type="Pfam" id="PF07553">
    <property type="entry name" value="Lipoprotein_Ltp"/>
    <property type="match status" value="2"/>
</dbReference>